<feature type="compositionally biased region" description="Gly residues" evidence="3">
    <location>
        <begin position="677"/>
        <end position="718"/>
    </location>
</feature>
<dbReference type="SUPFAM" id="SSF49785">
    <property type="entry name" value="Galactose-binding domain-like"/>
    <property type="match status" value="1"/>
</dbReference>
<dbReference type="Proteomes" id="UP001217485">
    <property type="component" value="Unassembled WGS sequence"/>
</dbReference>
<keyword evidence="2" id="KW-0378">Hydrolase</keyword>
<evidence type="ECO:0000256" key="2">
    <source>
        <dbReference type="ARBA" id="ARBA00022801"/>
    </source>
</evidence>
<dbReference type="InterPro" id="IPR007280">
    <property type="entry name" value="Peptidase_C_arc/bac"/>
</dbReference>
<gene>
    <name evidence="5" type="ORF">POL72_40445</name>
</gene>
<organism evidence="5 6">
    <name type="scientific">Sorangium atrum</name>
    <dbReference type="NCBI Taxonomy" id="2995308"/>
    <lineage>
        <taxon>Bacteria</taxon>
        <taxon>Pseudomonadati</taxon>
        <taxon>Myxococcota</taxon>
        <taxon>Polyangia</taxon>
        <taxon>Polyangiales</taxon>
        <taxon>Polyangiaceae</taxon>
        <taxon>Sorangium</taxon>
    </lineage>
</organism>
<evidence type="ECO:0000313" key="6">
    <source>
        <dbReference type="Proteomes" id="UP001217485"/>
    </source>
</evidence>
<dbReference type="InterPro" id="IPR002884">
    <property type="entry name" value="P_dom"/>
</dbReference>
<dbReference type="Pfam" id="PF04151">
    <property type="entry name" value="PPC"/>
    <property type="match status" value="1"/>
</dbReference>
<proteinExistence type="predicted"/>
<dbReference type="InterPro" id="IPR008979">
    <property type="entry name" value="Galactose-bd-like_sf"/>
</dbReference>
<keyword evidence="6" id="KW-1185">Reference proteome</keyword>
<feature type="compositionally biased region" description="Gly residues" evidence="3">
    <location>
        <begin position="632"/>
        <end position="664"/>
    </location>
</feature>
<dbReference type="Pfam" id="PF20773">
    <property type="entry name" value="InhA-like_MAM"/>
    <property type="match status" value="1"/>
</dbReference>
<dbReference type="Gene3D" id="2.60.120.380">
    <property type="match status" value="2"/>
</dbReference>
<feature type="domain" description="P/Homo B" evidence="4">
    <location>
        <begin position="288"/>
        <end position="443"/>
    </location>
</feature>
<dbReference type="RefSeq" id="WP_272102193.1">
    <property type="nucleotide sequence ID" value="NZ_JAQNDK010000005.1"/>
</dbReference>
<dbReference type="Gene3D" id="2.60.120.200">
    <property type="match status" value="1"/>
</dbReference>
<feature type="compositionally biased region" description="Low complexity" evidence="3">
    <location>
        <begin position="665"/>
        <end position="676"/>
    </location>
</feature>
<accession>A0ABT5CC91</accession>
<evidence type="ECO:0000256" key="1">
    <source>
        <dbReference type="ARBA" id="ARBA00022670"/>
    </source>
</evidence>
<dbReference type="Pfam" id="PF01483">
    <property type="entry name" value="P_proprotein"/>
    <property type="match status" value="1"/>
</dbReference>
<feature type="region of interest" description="Disordered" evidence="3">
    <location>
        <begin position="630"/>
        <end position="774"/>
    </location>
</feature>
<dbReference type="NCBIfam" id="TIGR03901">
    <property type="entry name" value="MYXO-CTERM"/>
    <property type="match status" value="1"/>
</dbReference>
<comment type="caution">
    <text evidence="5">The sequence shown here is derived from an EMBL/GenBank/DDBJ whole genome shotgun (WGS) entry which is preliminary data.</text>
</comment>
<dbReference type="PROSITE" id="PS51829">
    <property type="entry name" value="P_HOMO_B"/>
    <property type="match status" value="1"/>
</dbReference>
<evidence type="ECO:0000256" key="3">
    <source>
        <dbReference type="SAM" id="MobiDB-lite"/>
    </source>
</evidence>
<feature type="compositionally biased region" description="Low complexity" evidence="3">
    <location>
        <begin position="751"/>
        <end position="763"/>
    </location>
</feature>
<keyword evidence="1" id="KW-0645">Protease</keyword>
<feature type="compositionally biased region" description="Polar residues" evidence="3">
    <location>
        <begin position="764"/>
        <end position="774"/>
    </location>
</feature>
<dbReference type="InterPro" id="IPR024038">
    <property type="entry name" value="MYXO-CTERM"/>
</dbReference>
<feature type="compositionally biased region" description="Gly residues" evidence="3">
    <location>
        <begin position="728"/>
        <end position="750"/>
    </location>
</feature>
<name>A0ABT5CC91_9BACT</name>
<reference evidence="5 6" key="1">
    <citation type="submission" date="2023-01" db="EMBL/GenBank/DDBJ databases">
        <title>Minimal conservation of predation-associated metabolite biosynthetic gene clusters underscores biosynthetic potential of Myxococcota including descriptions for ten novel species: Archangium lansinium sp. nov., Myxococcus landrumus sp. nov., Nannocystis bai.</title>
        <authorList>
            <person name="Ahearne A."/>
            <person name="Stevens C."/>
            <person name="Dowd S."/>
        </authorList>
    </citation>
    <scope>NUCLEOTIDE SEQUENCE [LARGE SCALE GENOMIC DNA]</scope>
    <source>
        <strain evidence="5 6">WIWO2</strain>
    </source>
</reference>
<evidence type="ECO:0000313" key="5">
    <source>
        <dbReference type="EMBL" id="MDC0684064.1"/>
    </source>
</evidence>
<dbReference type="PROSITE" id="PS51257">
    <property type="entry name" value="PROKAR_LIPOPROTEIN"/>
    <property type="match status" value="1"/>
</dbReference>
<sequence>MKSSDFISSSAALGAAALILAGCGANEGDGLGKARLAVGQELASEAEPNGTALQANAISSDTVVRANLVPDGDADLFSFQAPAGSRVYAAVMSASSTASQDADLDILDQDGTTVLETDVFNGSFGGLSPSIAGTPLATAGTYYARVRVPSATVQVRPYDLHLKVQSGVPIAEVEPNDTTPQALPATGWIAGTHSGATDVDSYSLSLNAGDTLFASLDQDPTRDLTQFAAALAIGPFGSGFDIQVDNQAGPVETPYSDAIFATVKSAGTYRVTVTGSVTAGDYGLSVSVHPAAPSVGCTTYDSANVPRDILFGAPTTSFIDVPGAPRIGDLNVSVRLSHPMPPDVDVYLVSPAGNTNGLFTDIGSRTYPNLELTIDDEAAFPAGHFTLLNGMMVQPELDYRLHWFDGENAGGRWTLTLRDDTDNSNNLGVLSAWSLTICDAPIPAPSCSSGDAPAALLSADFEGGAQGFTHAGTADAWAVGTPSAAPIATCNGGTQCWKTNLSGVYNASSNQDLVSPPIDLSGVQAPIQLRWAMKYQLDDASSDYGWVEIREVGGANARRLWEFLDASMTTTVGSSNLVLQESAGWGTHYADISGYAGKRVEVVFHLDSDAIVQLAGLAIDDVSVLGCPRSGTGEGGGTGGGSTTGESGATGSGGGGAGTGGATATGGAVTSGASTTGEGGATGSGGGGAGVGGAAAGSGGSTTGEGGATGSGAGGAATGGATAVSGAGTSGGSTTGEGGATGSGAGGAGTGTPASGTGAGASSNGDPSASSDTTGGCGCRFVGGDEPPWPWPAALALIALVRMRCKRLRSQSS</sequence>
<evidence type="ECO:0000259" key="4">
    <source>
        <dbReference type="PROSITE" id="PS51829"/>
    </source>
</evidence>
<dbReference type="EMBL" id="JAQNDK010000005">
    <property type="protein sequence ID" value="MDC0684064.1"/>
    <property type="molecule type" value="Genomic_DNA"/>
</dbReference>
<dbReference type="Gene3D" id="2.60.120.260">
    <property type="entry name" value="Galactose-binding domain-like"/>
    <property type="match status" value="1"/>
</dbReference>
<protein>
    <submittedName>
        <fullName evidence="5">Proprotein convertase P-domain-containing protein</fullName>
    </submittedName>
</protein>